<dbReference type="InterPro" id="IPR025890">
    <property type="entry name" value="Abhydrolase_bac"/>
</dbReference>
<name>A0A381YZZ8_9ZZZZ</name>
<reference evidence="2" key="1">
    <citation type="submission" date="2018-05" db="EMBL/GenBank/DDBJ databases">
        <authorList>
            <person name="Lanie J.A."/>
            <person name="Ng W.-L."/>
            <person name="Kazmierczak K.M."/>
            <person name="Andrzejewski T.M."/>
            <person name="Davidsen T.M."/>
            <person name="Wayne K.J."/>
            <person name="Tettelin H."/>
            <person name="Glass J.I."/>
            <person name="Rusch D."/>
            <person name="Podicherti R."/>
            <person name="Tsui H.-C.T."/>
            <person name="Winkler M.E."/>
        </authorList>
    </citation>
    <scope>NUCLEOTIDE SEQUENCE</scope>
</reference>
<organism evidence="2">
    <name type="scientific">marine metagenome</name>
    <dbReference type="NCBI Taxonomy" id="408172"/>
    <lineage>
        <taxon>unclassified sequences</taxon>
        <taxon>metagenomes</taxon>
        <taxon>ecological metagenomes</taxon>
    </lineage>
</organism>
<accession>A0A381YZZ8</accession>
<proteinExistence type="predicted"/>
<dbReference type="PANTHER" id="PTHR47381:SF3">
    <property type="entry name" value="ALPHA_BETA-HYDROLASES SUPERFAMILY PROTEIN"/>
    <property type="match status" value="1"/>
</dbReference>
<dbReference type="AlphaFoldDB" id="A0A381YZZ8"/>
<feature type="region of interest" description="Disordered" evidence="1">
    <location>
        <begin position="27"/>
        <end position="60"/>
    </location>
</feature>
<dbReference type="SUPFAM" id="SSF53474">
    <property type="entry name" value="alpha/beta-Hydrolases"/>
    <property type="match status" value="1"/>
</dbReference>
<dbReference type="Pfam" id="PF12715">
    <property type="entry name" value="Abhydrolase_7"/>
    <property type="match status" value="1"/>
</dbReference>
<dbReference type="Gene3D" id="3.40.50.1820">
    <property type="entry name" value="alpha/beta hydrolase"/>
    <property type="match status" value="1"/>
</dbReference>
<dbReference type="InterPro" id="IPR029058">
    <property type="entry name" value="AB_hydrolase_fold"/>
</dbReference>
<protein>
    <recommendedName>
        <fullName evidence="3">Dienelactone hydrolase domain-containing protein</fullName>
    </recommendedName>
</protein>
<evidence type="ECO:0000313" key="2">
    <source>
        <dbReference type="EMBL" id="SVA82520.1"/>
    </source>
</evidence>
<evidence type="ECO:0008006" key="3">
    <source>
        <dbReference type="Google" id="ProtNLM"/>
    </source>
</evidence>
<sequence length="401" mass="44740">MERRSILFTCAFALFVTYSTTGYLSAEDAPNNRISETDKGDTNNRITPADSRGGKPLPEPWSKTPAAWQKLSFPNWPLPTDLQRWKESGRAEVRKTLLDCLGDLPKRPNPKAVKVLSREDKGDYWLETFEFHNGLDALVPGILLLPKQSRGAVPAVIGLHGFGGSAHTICTNLKSSQCIGPRLARKGYAVAAIDTYFCGRRSPGGLKDADSPLRYRGASEGSLFRLNLWMGRNLWGLMQRDQQCLIDYLQTRTEIDAQAIGVTGMSMGGTGSWWLAALDDRIKVVVGIAGFTRYRELLAIHKSTSHGVYYFVPNLLKHFDTEAIFALAAPRPMLMLSGDRDAGAPLAGIEVLEERLARVYTVHEAPNRFRSIVYTNTGHEYLPEMQTAMVQWFEKHLPVRK</sequence>
<gene>
    <name evidence="2" type="ORF">METZ01_LOCUS135374</name>
</gene>
<dbReference type="EMBL" id="UINC01019485">
    <property type="protein sequence ID" value="SVA82520.1"/>
    <property type="molecule type" value="Genomic_DNA"/>
</dbReference>
<evidence type="ECO:0000256" key="1">
    <source>
        <dbReference type="SAM" id="MobiDB-lite"/>
    </source>
</evidence>
<dbReference type="PANTHER" id="PTHR47381">
    <property type="entry name" value="ALPHA/BETA-HYDROLASES SUPERFAMILY PROTEIN"/>
    <property type="match status" value="1"/>
</dbReference>